<protein>
    <submittedName>
        <fullName evidence="14">Piwi-like protein 2</fullName>
    </submittedName>
</protein>
<dbReference type="GO" id="GO:0030154">
    <property type="term" value="P:cell differentiation"/>
    <property type="evidence" value="ECO:0007669"/>
    <property type="project" value="UniProtKB-KW"/>
</dbReference>
<dbReference type="InterPro" id="IPR012337">
    <property type="entry name" value="RNaseH-like_sf"/>
</dbReference>
<evidence type="ECO:0000259" key="11">
    <source>
        <dbReference type="PROSITE" id="PS50821"/>
    </source>
</evidence>
<sequence>MAEQGERRFGRGRSMLPPTEPKVPETPRAAQHGPEQQPTTAGAADDQMQVRSMGRSSTLLASLQHRPPGALGPGLSFFGRGILSAGNAGRQVAQGLQESKPSVASSSSGPYRGAETGPIGKEVISFGRGVIQQGLLAAPGATAALERDDHGLALLPSSSGVSYIGPSRPTLPCPDMGRLAQQESVLHAGRGILSAGNAGRQVAQGLQESKPSVTSSSSGLYRGAETGPIGKEVISFGRGVIQQGLLAAPGATAALERDDHGLALLPSSSGVSYIGPSRATLPCPDRAHLAQQKSVFHTVLGGRGRSISSPTSSLGLQAPSETSCQPKSTSVESGSSTSLESTFSELSVATLPVEQPIQKIGTYGTPLEIATNYIRLRCSNEAIYQYHVTFSPDVDSTNTRFGLLNEHKSVIGNTKAFDGCVLYLPRKLDDNLNLTSKRISDGVEITLSIKCTKIIKPDSDLCLPIYNIIFKKIMRLLELKLIGKSYLNPRQPIVINRYRIHIWPGYVVAVQKKDGGLMLMLDVSHRVLRMDSVLEVMTHLYESCQSSANFQEECTKALVGHVVITRYNNRTYRIDDIAWDKTPKSTFLNSAGKTMSFVEYYKTQYEITIDDLGQPLLLHRAKQRNRTDDQVVIQTICLIPELAYMTGITDLMRSDFSMMKAISEHMRLGPSLRHNSLMEFISNVKRNPEAQQELSNWGLQMDSDIYKLSGRQLPPEIIRLQYKAFAFSPEADWTRHIVNTPCITAVAMKNWQVLCTHRDSFLVHEFVTMMCNVGPPMGLVHQLPNIIELPNDHTKTYIDCIRKNYSYSQGVQMVMCIFPTLRDDRYSTVKQVCCVELAVPSQVVQTRTISQQKRLRSVAQKVVLQMNCKLGGELWILDIPLKNLMVVGVDVFHNVVLGKQSVVGFVASMNRSVSRWYSRVVRQSTSQELVDGLNLCMTSAIKKYYELNHYLPEKIIMYRDGVSDNQLAIVRDFEVMQLTNGFRTFDLSYQPKMLVVVVQKRISTNIFLNNNGAMENAPSGSVLDTVATSQEWFDFFLVSQHVRQGTVSPTHYVVIFNSLKLSADHVQRLTYKMTHLYYNWSGTVRVPAPCQYAHKLASLVGENLHSDPDPGLCDKLFFL</sequence>
<dbReference type="KEGG" id="pmrn:116940246"/>
<dbReference type="Gene3D" id="2.170.260.10">
    <property type="entry name" value="paz domain"/>
    <property type="match status" value="1"/>
</dbReference>
<keyword evidence="8" id="KW-0469">Meiosis</keyword>
<dbReference type="SMART" id="SM00950">
    <property type="entry name" value="Piwi"/>
    <property type="match status" value="1"/>
</dbReference>
<dbReference type="AlphaFoldDB" id="A0AAJ7SUU0"/>
<evidence type="ECO:0000313" key="14">
    <source>
        <dbReference type="RefSeq" id="XP_032805649.1"/>
    </source>
</evidence>
<dbReference type="CDD" id="cd02845">
    <property type="entry name" value="PAZ_piwi_like"/>
    <property type="match status" value="1"/>
</dbReference>
<keyword evidence="3" id="KW-0963">Cytoplasm</keyword>
<dbReference type="GO" id="GO:0006417">
    <property type="term" value="P:regulation of translation"/>
    <property type="evidence" value="ECO:0007669"/>
    <property type="project" value="UniProtKB-KW"/>
</dbReference>
<keyword evidence="2" id="KW-0217">Developmental protein</keyword>
<dbReference type="Proteomes" id="UP001318040">
    <property type="component" value="Chromosome 8"/>
</dbReference>
<dbReference type="RefSeq" id="XP_032805649.1">
    <property type="nucleotide sequence ID" value="XM_032949758.1"/>
</dbReference>
<feature type="region of interest" description="Disordered" evidence="10">
    <location>
        <begin position="92"/>
        <end position="116"/>
    </location>
</feature>
<dbReference type="FunFam" id="2.170.260.10:FF:000003">
    <property type="entry name" value="Piwi-like RNA-mediated gene silencing 2"/>
    <property type="match status" value="1"/>
</dbReference>
<evidence type="ECO:0000256" key="4">
    <source>
        <dbReference type="ARBA" id="ARBA00022782"/>
    </source>
</evidence>
<dbReference type="CTD" id="55124"/>
<feature type="domain" description="Piwi" evidence="12">
    <location>
        <begin position="813"/>
        <end position="1105"/>
    </location>
</feature>
<feature type="region of interest" description="Disordered" evidence="10">
    <location>
        <begin position="306"/>
        <end position="337"/>
    </location>
</feature>
<comment type="similarity">
    <text evidence="9">Belongs to the argonaute family. Piwi subfamily.</text>
</comment>
<dbReference type="InterPro" id="IPR036085">
    <property type="entry name" value="PAZ_dom_sf"/>
</dbReference>
<dbReference type="CDD" id="cd04658">
    <property type="entry name" value="Piwi_piwi-like_Euk"/>
    <property type="match status" value="1"/>
</dbReference>
<evidence type="ECO:0000256" key="3">
    <source>
        <dbReference type="ARBA" id="ARBA00022490"/>
    </source>
</evidence>
<dbReference type="SMART" id="SM00949">
    <property type="entry name" value="PAZ"/>
    <property type="match status" value="1"/>
</dbReference>
<dbReference type="GO" id="GO:0051321">
    <property type="term" value="P:meiotic cell cycle"/>
    <property type="evidence" value="ECO:0007669"/>
    <property type="project" value="UniProtKB-KW"/>
</dbReference>
<keyword evidence="4" id="KW-0221">Differentiation</keyword>
<dbReference type="Pfam" id="PF02170">
    <property type="entry name" value="PAZ"/>
    <property type="match status" value="1"/>
</dbReference>
<evidence type="ECO:0000256" key="6">
    <source>
        <dbReference type="ARBA" id="ARBA00022884"/>
    </source>
</evidence>
<evidence type="ECO:0000259" key="12">
    <source>
        <dbReference type="PROSITE" id="PS50822"/>
    </source>
</evidence>
<evidence type="ECO:0000256" key="7">
    <source>
        <dbReference type="ARBA" id="ARBA00023158"/>
    </source>
</evidence>
<dbReference type="GO" id="GO:0031047">
    <property type="term" value="P:regulatory ncRNA-mediated gene silencing"/>
    <property type="evidence" value="ECO:0007669"/>
    <property type="project" value="UniProtKB-KW"/>
</dbReference>
<name>A0AAJ7SUU0_PETMA</name>
<evidence type="ECO:0000256" key="1">
    <source>
        <dbReference type="ARBA" id="ARBA00004496"/>
    </source>
</evidence>
<evidence type="ECO:0000256" key="9">
    <source>
        <dbReference type="ARBA" id="ARBA00038291"/>
    </source>
</evidence>
<evidence type="ECO:0000313" key="13">
    <source>
        <dbReference type="Proteomes" id="UP001318040"/>
    </source>
</evidence>
<dbReference type="InterPro" id="IPR003100">
    <property type="entry name" value="PAZ_dom"/>
</dbReference>
<dbReference type="PROSITE" id="PS50821">
    <property type="entry name" value="PAZ"/>
    <property type="match status" value="1"/>
</dbReference>
<organism evidence="13 14">
    <name type="scientific">Petromyzon marinus</name>
    <name type="common">Sea lamprey</name>
    <dbReference type="NCBI Taxonomy" id="7757"/>
    <lineage>
        <taxon>Eukaryota</taxon>
        <taxon>Metazoa</taxon>
        <taxon>Chordata</taxon>
        <taxon>Craniata</taxon>
        <taxon>Vertebrata</taxon>
        <taxon>Cyclostomata</taxon>
        <taxon>Hyperoartia</taxon>
        <taxon>Petromyzontiformes</taxon>
        <taxon>Petromyzontidae</taxon>
        <taxon>Petromyzon</taxon>
    </lineage>
</organism>
<dbReference type="Gene3D" id="3.40.50.2300">
    <property type="match status" value="1"/>
</dbReference>
<feature type="compositionally biased region" description="Polar residues" evidence="10">
    <location>
        <begin position="306"/>
        <end position="327"/>
    </location>
</feature>
<dbReference type="InterPro" id="IPR003165">
    <property type="entry name" value="Piwi"/>
</dbReference>
<keyword evidence="7" id="KW-0943">RNA-mediated gene silencing</keyword>
<feature type="region of interest" description="Disordered" evidence="10">
    <location>
        <begin position="1"/>
        <end position="55"/>
    </location>
</feature>
<keyword evidence="6" id="KW-0694">RNA-binding</keyword>
<accession>A0AAJ7SUU0</accession>
<dbReference type="FunFam" id="3.30.420.10:FF:000014">
    <property type="entry name" value="Piwi-like RNA-mediated gene silencing 1"/>
    <property type="match status" value="1"/>
</dbReference>
<dbReference type="SUPFAM" id="SSF101690">
    <property type="entry name" value="PAZ domain"/>
    <property type="match status" value="1"/>
</dbReference>
<dbReference type="InterPro" id="IPR036397">
    <property type="entry name" value="RNaseH_sf"/>
</dbReference>
<dbReference type="GO" id="GO:0003723">
    <property type="term" value="F:RNA binding"/>
    <property type="evidence" value="ECO:0007669"/>
    <property type="project" value="UniProtKB-KW"/>
</dbReference>
<keyword evidence="5" id="KW-0810">Translation regulation</keyword>
<proteinExistence type="inferred from homology"/>
<feature type="compositionally biased region" description="Low complexity" evidence="10">
    <location>
        <begin position="99"/>
        <end position="108"/>
    </location>
</feature>
<evidence type="ECO:0000256" key="2">
    <source>
        <dbReference type="ARBA" id="ARBA00022473"/>
    </source>
</evidence>
<dbReference type="Pfam" id="PF23278">
    <property type="entry name" value="Piwi_N"/>
    <property type="match status" value="1"/>
</dbReference>
<reference evidence="14" key="1">
    <citation type="submission" date="2025-08" db="UniProtKB">
        <authorList>
            <consortium name="RefSeq"/>
        </authorList>
    </citation>
    <scope>IDENTIFICATION</scope>
    <source>
        <tissue evidence="14">Sperm</tissue>
    </source>
</reference>
<evidence type="ECO:0000256" key="8">
    <source>
        <dbReference type="ARBA" id="ARBA00023254"/>
    </source>
</evidence>
<keyword evidence="13" id="KW-1185">Reference proteome</keyword>
<feature type="domain" description="PAZ" evidence="11">
    <location>
        <begin position="535"/>
        <end position="647"/>
    </location>
</feature>
<dbReference type="SUPFAM" id="SSF53098">
    <property type="entry name" value="Ribonuclease H-like"/>
    <property type="match status" value="1"/>
</dbReference>
<dbReference type="GO" id="GO:0005737">
    <property type="term" value="C:cytoplasm"/>
    <property type="evidence" value="ECO:0007669"/>
    <property type="project" value="UniProtKB-SubCell"/>
</dbReference>
<evidence type="ECO:0000256" key="10">
    <source>
        <dbReference type="SAM" id="MobiDB-lite"/>
    </source>
</evidence>
<dbReference type="PROSITE" id="PS50822">
    <property type="entry name" value="PIWI"/>
    <property type="match status" value="1"/>
</dbReference>
<gene>
    <name evidence="14" type="primary">LOC116940246</name>
</gene>
<comment type="subcellular location">
    <subcellularLocation>
        <location evidence="1">Cytoplasm</location>
    </subcellularLocation>
</comment>
<feature type="compositionally biased region" description="Low complexity" evidence="10">
    <location>
        <begin position="328"/>
        <end position="337"/>
    </location>
</feature>
<evidence type="ECO:0000256" key="5">
    <source>
        <dbReference type="ARBA" id="ARBA00022845"/>
    </source>
</evidence>
<dbReference type="Pfam" id="PF02171">
    <property type="entry name" value="Piwi"/>
    <property type="match status" value="1"/>
</dbReference>
<dbReference type="PANTHER" id="PTHR22891">
    <property type="entry name" value="EUKARYOTIC TRANSLATION INITIATION FACTOR 2C"/>
    <property type="match status" value="1"/>
</dbReference>
<dbReference type="Gene3D" id="3.30.420.10">
    <property type="entry name" value="Ribonuclease H-like superfamily/Ribonuclease H"/>
    <property type="match status" value="1"/>
</dbReference>